<dbReference type="Gene3D" id="2.130.10.10">
    <property type="entry name" value="YVTN repeat-like/Quinoprotein amine dehydrogenase"/>
    <property type="match status" value="1"/>
</dbReference>
<keyword evidence="1" id="KW-0677">Repeat</keyword>
<keyword evidence="2 3" id="KW-0040">ANK repeat</keyword>
<dbReference type="InterPro" id="IPR015943">
    <property type="entry name" value="WD40/YVTN_repeat-like_dom_sf"/>
</dbReference>
<dbReference type="InterPro" id="IPR036770">
    <property type="entry name" value="Ankyrin_rpt-contain_sf"/>
</dbReference>
<dbReference type="GO" id="GO:0004842">
    <property type="term" value="F:ubiquitin-protein transferase activity"/>
    <property type="evidence" value="ECO:0007669"/>
    <property type="project" value="TreeGrafter"/>
</dbReference>
<dbReference type="PANTHER" id="PTHR24171:SF8">
    <property type="entry name" value="BRCA1-ASSOCIATED RING DOMAIN PROTEIN 1"/>
    <property type="match status" value="1"/>
</dbReference>
<feature type="repeat" description="ANK" evidence="3">
    <location>
        <begin position="36"/>
        <end position="69"/>
    </location>
</feature>
<protein>
    <submittedName>
        <fullName evidence="4">Uncharacterized protein</fullName>
    </submittedName>
</protein>
<dbReference type="Pfam" id="PF13857">
    <property type="entry name" value="Ank_5"/>
    <property type="match status" value="1"/>
</dbReference>
<gene>
    <name evidence="4" type="ORF">AJAP_18910</name>
</gene>
<evidence type="ECO:0000256" key="2">
    <source>
        <dbReference type="ARBA" id="ARBA00023043"/>
    </source>
</evidence>
<dbReference type="Pfam" id="PF00023">
    <property type="entry name" value="Ank"/>
    <property type="match status" value="1"/>
</dbReference>
<dbReference type="InterPro" id="IPR002110">
    <property type="entry name" value="Ankyrin_rpt"/>
</dbReference>
<proteinExistence type="predicted"/>
<dbReference type="Gene3D" id="2.120.10.30">
    <property type="entry name" value="TolB, C-terminal domain"/>
    <property type="match status" value="1"/>
</dbReference>
<evidence type="ECO:0000313" key="4">
    <source>
        <dbReference type="EMBL" id="AIG76645.1"/>
    </source>
</evidence>
<evidence type="ECO:0000313" key="5">
    <source>
        <dbReference type="Proteomes" id="UP000028492"/>
    </source>
</evidence>
<evidence type="ECO:0000256" key="1">
    <source>
        <dbReference type="ARBA" id="ARBA00022737"/>
    </source>
</evidence>
<dbReference type="RefSeq" id="WP_051972505.1">
    <property type="nucleotide sequence ID" value="NZ_CP008953.1"/>
</dbReference>
<feature type="repeat" description="ANK" evidence="3">
    <location>
        <begin position="102"/>
        <end position="134"/>
    </location>
</feature>
<dbReference type="Pfam" id="PF00400">
    <property type="entry name" value="WD40"/>
    <property type="match status" value="1"/>
</dbReference>
<dbReference type="InterPro" id="IPR011042">
    <property type="entry name" value="6-blade_b-propeller_TolB-like"/>
</dbReference>
<dbReference type="SUPFAM" id="SSF48403">
    <property type="entry name" value="Ankyrin repeat"/>
    <property type="match status" value="1"/>
</dbReference>
<reference evidence="4 5" key="1">
    <citation type="journal article" date="2014" name="J. Biotechnol.">
        <title>Complete genome sequence of the actinobacterium Amycolatopsis japonica MG417-CF17(T) (=DSM 44213T) producing (S,S)-N,N'-ethylenediaminedisuccinic acid.</title>
        <authorList>
            <person name="Stegmann E."/>
            <person name="Albersmeier A."/>
            <person name="Spohn M."/>
            <person name="Gert H."/>
            <person name="Weber T."/>
            <person name="Wohlleben W."/>
            <person name="Kalinowski J."/>
            <person name="Ruckert C."/>
        </authorList>
    </citation>
    <scope>NUCLEOTIDE SEQUENCE [LARGE SCALE GENOMIC DNA]</scope>
    <source>
        <strain evidence="5">MG417-CF17 (DSM 44213)</strain>
    </source>
</reference>
<dbReference type="AlphaFoldDB" id="A0A075V1X8"/>
<dbReference type="STRING" id="208439.AJAP_18910"/>
<name>A0A075V1X8_9PSEU</name>
<sequence length="554" mass="59479">MRDDHPVIAAAEAGDLERLTDLLSAEPEAVNVRGWMGVTPLIAATWKANSAAAVRLLLEHGADPLAVRKNGDGALHWAASGEVARLVATAAGPPGLAARYLFAQTPLHVVVEKGYVEVARAFLAAGADPALLDEHGHTPLDLADDPCIARLLIEAGAPHRTSRSSTPLHDASRRTATDAVWERVVDLLLERGADPGVRNELGKLPSDLVGEQGPQDLRDRLNALVVASGRSVELLPDEVAVSPQHHVAARPDRPEALTAMYSGTVLVRWQLIPTLTPVEIIRGSGRKRSLGPYTAGATLASADQESVWLQDWDDLRRSRQVPKELLPEDLYATPVLSPDGRQLVVPSCERVHVIDLDRGEIVGELGGFGDWSVEPRFAPDGRTLAVGNSMQGSWWLTVLEQGDDGNLRQRYEREDGLPTGNGPEIVTDIAFTPDGHRFATWVRPDHGRRGPDGYRGLVATTWTRSGEPAWHLHVDDDITGAPGHATSASLCFTPDGSWLAVGLDSGVLWLNAESGTPARHDHTTGPVNALAAHPDFGVLAATDHGLRLVDPVPR</sequence>
<dbReference type="PRINTS" id="PR01415">
    <property type="entry name" value="ANKYRIN"/>
</dbReference>
<dbReference type="KEGG" id="aja:AJAP_18910"/>
<dbReference type="SMART" id="SM00248">
    <property type="entry name" value="ANK"/>
    <property type="match status" value="4"/>
</dbReference>
<dbReference type="Pfam" id="PF12796">
    <property type="entry name" value="Ank_2"/>
    <property type="match status" value="1"/>
</dbReference>
<dbReference type="eggNOG" id="COG0666">
    <property type="taxonomic scope" value="Bacteria"/>
</dbReference>
<keyword evidence="5" id="KW-1185">Reference proteome</keyword>
<dbReference type="PROSITE" id="PS50088">
    <property type="entry name" value="ANK_REPEAT"/>
    <property type="match status" value="3"/>
</dbReference>
<dbReference type="SUPFAM" id="SSF69322">
    <property type="entry name" value="Tricorn protease domain 2"/>
    <property type="match status" value="1"/>
</dbReference>
<feature type="repeat" description="ANK" evidence="3">
    <location>
        <begin position="163"/>
        <end position="200"/>
    </location>
</feature>
<dbReference type="Gene3D" id="1.25.40.20">
    <property type="entry name" value="Ankyrin repeat-containing domain"/>
    <property type="match status" value="1"/>
</dbReference>
<evidence type="ECO:0000256" key="3">
    <source>
        <dbReference type="PROSITE-ProRule" id="PRU00023"/>
    </source>
</evidence>
<dbReference type="Proteomes" id="UP000028492">
    <property type="component" value="Chromosome"/>
</dbReference>
<dbReference type="HOGENOM" id="CLU_491481_0_0_11"/>
<dbReference type="PROSITE" id="PS50297">
    <property type="entry name" value="ANK_REP_REGION"/>
    <property type="match status" value="3"/>
</dbReference>
<dbReference type="PANTHER" id="PTHR24171">
    <property type="entry name" value="ANKYRIN REPEAT DOMAIN-CONTAINING PROTEIN 39-RELATED"/>
    <property type="match status" value="1"/>
</dbReference>
<dbReference type="GO" id="GO:0085020">
    <property type="term" value="P:protein K6-linked ubiquitination"/>
    <property type="evidence" value="ECO:0007669"/>
    <property type="project" value="TreeGrafter"/>
</dbReference>
<organism evidence="4 5">
    <name type="scientific">Amycolatopsis japonica</name>
    <dbReference type="NCBI Taxonomy" id="208439"/>
    <lineage>
        <taxon>Bacteria</taxon>
        <taxon>Bacillati</taxon>
        <taxon>Actinomycetota</taxon>
        <taxon>Actinomycetes</taxon>
        <taxon>Pseudonocardiales</taxon>
        <taxon>Pseudonocardiaceae</taxon>
        <taxon>Amycolatopsis</taxon>
        <taxon>Amycolatopsis japonica group</taxon>
    </lineage>
</organism>
<accession>A0A075V1X8</accession>
<dbReference type="InterPro" id="IPR001680">
    <property type="entry name" value="WD40_rpt"/>
</dbReference>
<dbReference type="EMBL" id="CP008953">
    <property type="protein sequence ID" value="AIG76645.1"/>
    <property type="molecule type" value="Genomic_DNA"/>
</dbReference>